<proteinExistence type="predicted"/>
<evidence type="ECO:0000313" key="3">
    <source>
        <dbReference type="Proteomes" id="UP000625711"/>
    </source>
</evidence>
<dbReference type="InterPro" id="IPR039844">
    <property type="entry name" value="URB1"/>
</dbReference>
<organism evidence="2 3">
    <name type="scientific">Rhynchophorus ferrugineus</name>
    <name type="common">Red palm weevil</name>
    <name type="synonym">Curculio ferrugineus</name>
    <dbReference type="NCBI Taxonomy" id="354439"/>
    <lineage>
        <taxon>Eukaryota</taxon>
        <taxon>Metazoa</taxon>
        <taxon>Ecdysozoa</taxon>
        <taxon>Arthropoda</taxon>
        <taxon>Hexapoda</taxon>
        <taxon>Insecta</taxon>
        <taxon>Pterygota</taxon>
        <taxon>Neoptera</taxon>
        <taxon>Endopterygota</taxon>
        <taxon>Coleoptera</taxon>
        <taxon>Polyphaga</taxon>
        <taxon>Cucujiformia</taxon>
        <taxon>Curculionidae</taxon>
        <taxon>Dryophthorinae</taxon>
        <taxon>Rhynchophorus</taxon>
    </lineage>
</organism>
<dbReference type="PANTHER" id="PTHR13500">
    <property type="entry name" value="NUCLEOLAR PRERIBOSOMAL-ASSOCIATED PROTEIN 1"/>
    <property type="match status" value="1"/>
</dbReference>
<dbReference type="Proteomes" id="UP000625711">
    <property type="component" value="Unassembled WGS sequence"/>
</dbReference>
<evidence type="ECO:0000313" key="2">
    <source>
        <dbReference type="EMBL" id="KAF7267162.1"/>
    </source>
</evidence>
<dbReference type="GO" id="GO:0000463">
    <property type="term" value="P:maturation of LSU-rRNA from tricistronic rRNA transcript (SSU-rRNA, 5.8S rRNA, LSU-rRNA)"/>
    <property type="evidence" value="ECO:0007669"/>
    <property type="project" value="TreeGrafter"/>
</dbReference>
<dbReference type="AlphaFoldDB" id="A0A834I536"/>
<name>A0A834I536_RHYFE</name>
<dbReference type="SUPFAM" id="SSF48371">
    <property type="entry name" value="ARM repeat"/>
    <property type="match status" value="1"/>
</dbReference>
<dbReference type="InterPro" id="IPR032436">
    <property type="entry name" value="URB1_C"/>
</dbReference>
<protein>
    <recommendedName>
        <fullName evidence="1">URB1 C-terminal domain-containing protein</fullName>
    </recommendedName>
</protein>
<keyword evidence="3" id="KW-1185">Reference proteome</keyword>
<gene>
    <name evidence="2" type="ORF">GWI33_019583</name>
</gene>
<accession>A0A834I536</accession>
<evidence type="ECO:0000259" key="1">
    <source>
        <dbReference type="Pfam" id="PF16201"/>
    </source>
</evidence>
<dbReference type="PANTHER" id="PTHR13500:SF0">
    <property type="entry name" value="NUCLEOLAR PRE-RIBOSOMAL-ASSOCIATED PROTEIN 1"/>
    <property type="match status" value="1"/>
</dbReference>
<dbReference type="Pfam" id="PF16201">
    <property type="entry name" value="NopRA1"/>
    <property type="match status" value="1"/>
</dbReference>
<dbReference type="OrthoDB" id="72892at2759"/>
<dbReference type="EMBL" id="JAACXV010014460">
    <property type="protein sequence ID" value="KAF7267162.1"/>
    <property type="molecule type" value="Genomic_DNA"/>
</dbReference>
<sequence>MDSTEDSILNILSYSIGRISELCKINHDYSPIQNDFINRVTDYMATALDLGKDCSSLCSSLKNYFQTFPFSIAYIHKNVFPNLLLLKEYHKDSAELAVFLLERNLGFASYIKEHLVTISEKKGVILPLTHILIRSNMSEDILKDIYGNLEGSFIKALQKPQKVGQHFLKDYDVHKLIGRFMPVDKCKLFIDKVQRFEVTEIFHVKFFEALINRLMSENELNDKQISNIILTFVHMEMMLFKKKTPEDDQNIKISQVAEIFNRVLEKITSNTDVNIKHIFANDTFNTFCKFVLKYGVSGQYDLLQILTTITNNQASSIEKEQASFLLEMLLSHSEFLNIMLGEHNATKFAVLNLLSAILENWNELMERTHVPLLLAAYRGMVSRCDRLILKLLKLYESNASQTSFYDFKPFLWGRLAATHYSVRNNIESSLTRQPKMSQILGNLKYELVNNTITNYPFKESLQQDEVNIIDSKCYDLKFLLPLFSHILAPEQQVKTYLFTRTGALSLTVIALSSVDKEVRQAACHVLSRFHFHLEARQTGKDNMLWIRFIEAICKGVVALPNFKLNNFAAIFFARMALILTNPKLPMYTPLCSYLSAKQHLNISTVPELYTLLFSSDVNYKEHRHFILGILKDGLRNEKDFLDLLKSMGLKMFLELFASCVSDSRTRHLILDVLLSACTIPLGVKMLCENYSLLAFLYNLVAYHKTYSNEIGILPKVLKIFLEIVKVRQDHYTSKFIFDLFLDIAKSETFKNFNENDLNCFYHVLYKVFSCCPEIVSGKDTILNILLDRCDDSFVKYLRTYGCNFVDTALPEFQSQDKYMYLRLLIYSMLK</sequence>
<dbReference type="GO" id="GO:0005730">
    <property type="term" value="C:nucleolus"/>
    <property type="evidence" value="ECO:0007669"/>
    <property type="project" value="TreeGrafter"/>
</dbReference>
<reference evidence="2" key="1">
    <citation type="submission" date="2020-08" db="EMBL/GenBank/DDBJ databases">
        <title>Genome sequencing and assembly of the red palm weevil Rhynchophorus ferrugineus.</title>
        <authorList>
            <person name="Dias G.B."/>
            <person name="Bergman C.M."/>
            <person name="Manee M."/>
        </authorList>
    </citation>
    <scope>NUCLEOTIDE SEQUENCE</scope>
    <source>
        <strain evidence="2">AA-2017</strain>
        <tissue evidence="2">Whole larva</tissue>
    </source>
</reference>
<dbReference type="GO" id="GO:0000466">
    <property type="term" value="P:maturation of 5.8S rRNA from tricistronic rRNA transcript (SSU-rRNA, 5.8S rRNA, LSU-rRNA)"/>
    <property type="evidence" value="ECO:0007669"/>
    <property type="project" value="TreeGrafter"/>
</dbReference>
<dbReference type="InterPro" id="IPR016024">
    <property type="entry name" value="ARM-type_fold"/>
</dbReference>
<feature type="domain" description="URB1 C-terminal" evidence="1">
    <location>
        <begin position="504"/>
        <end position="694"/>
    </location>
</feature>
<comment type="caution">
    <text evidence="2">The sequence shown here is derived from an EMBL/GenBank/DDBJ whole genome shotgun (WGS) entry which is preliminary data.</text>
</comment>